<gene>
    <name evidence="2" type="ORF">CFOLD11_09120</name>
</gene>
<evidence type="ECO:0000313" key="2">
    <source>
        <dbReference type="EMBL" id="GKU24086.1"/>
    </source>
</evidence>
<keyword evidence="1" id="KW-1133">Transmembrane helix</keyword>
<keyword evidence="3" id="KW-1185">Reference proteome</keyword>
<accession>A0A9W5Y036</accession>
<name>A0A9W5Y036_9CLOT</name>
<evidence type="ECO:0000256" key="1">
    <source>
        <dbReference type="SAM" id="Phobius"/>
    </source>
</evidence>
<dbReference type="AlphaFoldDB" id="A0A9W5Y036"/>
<keyword evidence="1" id="KW-0812">Transmembrane</keyword>
<sequence>MIKCLKKDKSIIISQYIIYDLALEKEYSVTGDVNSIKTISSINRECMINIEYDSVLEKIFRRFSLNYVERFEIKGFRLYEIFISVMGKMTTFFSPIITVFTAVLYLLSNNIYFSLIIAAFFFNFIMILSLHESLHLYLFRKYKNKELGILAWKNMSISVYLPNLPMSNKNRILISIVPAITNFIIGVLLFLVVFFVKNEIVQFCVRVFFIFPWIFNIFSIIPLASDGKHLISAIKSIKHKNNDK</sequence>
<dbReference type="RefSeq" id="WP_261851107.1">
    <property type="nucleotide sequence ID" value="NZ_BQXY01000001.1"/>
</dbReference>
<dbReference type="Proteomes" id="UP001057868">
    <property type="component" value="Unassembled WGS sequence"/>
</dbReference>
<feature type="transmembrane region" description="Helical" evidence="1">
    <location>
        <begin position="200"/>
        <end position="224"/>
    </location>
</feature>
<feature type="transmembrane region" description="Helical" evidence="1">
    <location>
        <begin position="111"/>
        <end position="131"/>
    </location>
</feature>
<organism evidence="2 3">
    <name type="scientific">Clostridium folliculivorans</name>
    <dbReference type="NCBI Taxonomy" id="2886038"/>
    <lineage>
        <taxon>Bacteria</taxon>
        <taxon>Bacillati</taxon>
        <taxon>Bacillota</taxon>
        <taxon>Clostridia</taxon>
        <taxon>Eubacteriales</taxon>
        <taxon>Clostridiaceae</taxon>
        <taxon>Clostridium</taxon>
    </lineage>
</organism>
<feature type="transmembrane region" description="Helical" evidence="1">
    <location>
        <begin position="172"/>
        <end position="194"/>
    </location>
</feature>
<evidence type="ECO:0000313" key="3">
    <source>
        <dbReference type="Proteomes" id="UP001057868"/>
    </source>
</evidence>
<proteinExistence type="predicted"/>
<reference evidence="2" key="1">
    <citation type="journal article" date="2023" name="Int. J. Syst. Evol. Microbiol.">
        <title>&lt;i&gt;Clostridium folliculivorans&lt;/i&gt; sp. nov., isolated from soil samples of an organic paddy in Japan.</title>
        <authorList>
            <person name="Tazawa J."/>
            <person name="Kobayashi H."/>
            <person name="Tanizawa Y."/>
            <person name="Uchino A."/>
            <person name="Tanaka F."/>
            <person name="Urashima Y."/>
            <person name="Miura S."/>
            <person name="Sakamoto M."/>
            <person name="Ohkuma M."/>
            <person name="Tohno M."/>
        </authorList>
    </citation>
    <scope>NUCLEOTIDE SEQUENCE</scope>
    <source>
        <strain evidence="2">D1-1</strain>
    </source>
</reference>
<dbReference type="EMBL" id="BQXY01000001">
    <property type="protein sequence ID" value="GKU24086.1"/>
    <property type="molecule type" value="Genomic_DNA"/>
</dbReference>
<comment type="caution">
    <text evidence="2">The sequence shown here is derived from an EMBL/GenBank/DDBJ whole genome shotgun (WGS) entry which is preliminary data.</text>
</comment>
<evidence type="ECO:0008006" key="4">
    <source>
        <dbReference type="Google" id="ProtNLM"/>
    </source>
</evidence>
<keyword evidence="1" id="KW-0472">Membrane</keyword>
<feature type="transmembrane region" description="Helical" evidence="1">
    <location>
        <begin position="81"/>
        <end position="105"/>
    </location>
</feature>
<protein>
    <recommendedName>
        <fullName evidence="4">DUF3267 domain-containing protein</fullName>
    </recommendedName>
</protein>